<dbReference type="PANTHER" id="PTHR22911:SF6">
    <property type="entry name" value="SOLUTE CARRIER FAMILY 35 MEMBER G1"/>
    <property type="match status" value="1"/>
</dbReference>
<comment type="subcellular location">
    <subcellularLocation>
        <location evidence="1">Membrane</location>
        <topology evidence="1">Multi-pass membrane protein</topology>
    </subcellularLocation>
</comment>
<accession>A0A644YXE6</accession>
<feature type="domain" description="EamA" evidence="6">
    <location>
        <begin position="8"/>
        <end position="138"/>
    </location>
</feature>
<evidence type="ECO:0000256" key="4">
    <source>
        <dbReference type="ARBA" id="ARBA00023136"/>
    </source>
</evidence>
<dbReference type="PANTHER" id="PTHR22911">
    <property type="entry name" value="ACYL-MALONYL CONDENSING ENZYME-RELATED"/>
    <property type="match status" value="1"/>
</dbReference>
<feature type="transmembrane region" description="Helical" evidence="5">
    <location>
        <begin position="239"/>
        <end position="256"/>
    </location>
</feature>
<keyword evidence="3 5" id="KW-1133">Transmembrane helix</keyword>
<feature type="transmembrane region" description="Helical" evidence="5">
    <location>
        <begin position="123"/>
        <end position="142"/>
    </location>
</feature>
<feature type="transmembrane region" description="Helical" evidence="5">
    <location>
        <begin position="70"/>
        <end position="90"/>
    </location>
</feature>
<evidence type="ECO:0000313" key="7">
    <source>
        <dbReference type="EMBL" id="MPM33216.1"/>
    </source>
</evidence>
<evidence type="ECO:0000256" key="3">
    <source>
        <dbReference type="ARBA" id="ARBA00022989"/>
    </source>
</evidence>
<feature type="transmembrane region" description="Helical" evidence="5">
    <location>
        <begin position="180"/>
        <end position="200"/>
    </location>
</feature>
<feature type="transmembrane region" description="Helical" evidence="5">
    <location>
        <begin position="206"/>
        <end position="227"/>
    </location>
</feature>
<dbReference type="Pfam" id="PF00892">
    <property type="entry name" value="EamA"/>
    <property type="match status" value="2"/>
</dbReference>
<name>A0A644YXE6_9ZZZZ</name>
<feature type="transmembrane region" description="Helical" evidence="5">
    <location>
        <begin position="39"/>
        <end position="58"/>
    </location>
</feature>
<feature type="transmembrane region" description="Helical" evidence="5">
    <location>
        <begin position="262"/>
        <end position="279"/>
    </location>
</feature>
<dbReference type="InterPro" id="IPR037185">
    <property type="entry name" value="EmrE-like"/>
</dbReference>
<dbReference type="SUPFAM" id="SSF103481">
    <property type="entry name" value="Multidrug resistance efflux transporter EmrE"/>
    <property type="match status" value="2"/>
</dbReference>
<sequence>MNSKKTRAVALMLLSSCAFSCMQVFVKLTADSVGTFEQAFFRNLVSLFVALLMVKKAGTHPLREMRGKPALWGRSFFGFLGIVLFFYAAANAPQTSVAMLNRASPVFVTLLAGVFLKEKITGVKVASVSLCLLGAYIAMNPSFENSKFVPLLCALLAAVAAGVAYTLLAYCKGSVSPSVIILHFSAFSTAAAGILMFPSFKVPSPGTLALLLLIGLFAAAGQIFLTYAYQMAPASEVSIYQYSGVVFTALLSFGIFGETLEGRSILGGIIIFGAIFWVFRYHRVQGGGAGKS</sequence>
<feature type="domain" description="EamA" evidence="6">
    <location>
        <begin position="151"/>
        <end position="279"/>
    </location>
</feature>
<keyword evidence="2 5" id="KW-0812">Transmembrane</keyword>
<protein>
    <recommendedName>
        <fullName evidence="6">EamA domain-containing protein</fullName>
    </recommendedName>
</protein>
<comment type="caution">
    <text evidence="7">The sequence shown here is derived from an EMBL/GenBank/DDBJ whole genome shotgun (WGS) entry which is preliminary data.</text>
</comment>
<evidence type="ECO:0000259" key="6">
    <source>
        <dbReference type="Pfam" id="PF00892"/>
    </source>
</evidence>
<dbReference type="GO" id="GO:0016020">
    <property type="term" value="C:membrane"/>
    <property type="evidence" value="ECO:0007669"/>
    <property type="project" value="UniProtKB-SubCell"/>
</dbReference>
<keyword evidence="4 5" id="KW-0472">Membrane</keyword>
<dbReference type="InterPro" id="IPR000620">
    <property type="entry name" value="EamA_dom"/>
</dbReference>
<proteinExistence type="predicted"/>
<evidence type="ECO:0000256" key="5">
    <source>
        <dbReference type="SAM" id="Phobius"/>
    </source>
</evidence>
<evidence type="ECO:0000256" key="1">
    <source>
        <dbReference type="ARBA" id="ARBA00004141"/>
    </source>
</evidence>
<gene>
    <name evidence="7" type="ORF">SDC9_79785</name>
</gene>
<dbReference type="EMBL" id="VSSQ01006590">
    <property type="protein sequence ID" value="MPM33216.1"/>
    <property type="molecule type" value="Genomic_DNA"/>
</dbReference>
<evidence type="ECO:0000256" key="2">
    <source>
        <dbReference type="ARBA" id="ARBA00022692"/>
    </source>
</evidence>
<feature type="transmembrane region" description="Helical" evidence="5">
    <location>
        <begin position="148"/>
        <end position="168"/>
    </location>
</feature>
<feature type="transmembrane region" description="Helical" evidence="5">
    <location>
        <begin position="96"/>
        <end position="116"/>
    </location>
</feature>
<dbReference type="AlphaFoldDB" id="A0A644YXE6"/>
<organism evidence="7">
    <name type="scientific">bioreactor metagenome</name>
    <dbReference type="NCBI Taxonomy" id="1076179"/>
    <lineage>
        <taxon>unclassified sequences</taxon>
        <taxon>metagenomes</taxon>
        <taxon>ecological metagenomes</taxon>
    </lineage>
</organism>
<reference evidence="7" key="1">
    <citation type="submission" date="2019-08" db="EMBL/GenBank/DDBJ databases">
        <authorList>
            <person name="Kucharzyk K."/>
            <person name="Murdoch R.W."/>
            <person name="Higgins S."/>
            <person name="Loffler F."/>
        </authorList>
    </citation>
    <scope>NUCLEOTIDE SEQUENCE</scope>
</reference>